<evidence type="ECO:0000313" key="3">
    <source>
        <dbReference type="Proteomes" id="UP001233999"/>
    </source>
</evidence>
<organism evidence="2 3">
    <name type="scientific">Diploptera punctata</name>
    <name type="common">Pacific beetle cockroach</name>
    <dbReference type="NCBI Taxonomy" id="6984"/>
    <lineage>
        <taxon>Eukaryota</taxon>
        <taxon>Metazoa</taxon>
        <taxon>Ecdysozoa</taxon>
        <taxon>Arthropoda</taxon>
        <taxon>Hexapoda</taxon>
        <taxon>Insecta</taxon>
        <taxon>Pterygota</taxon>
        <taxon>Neoptera</taxon>
        <taxon>Polyneoptera</taxon>
        <taxon>Dictyoptera</taxon>
        <taxon>Blattodea</taxon>
        <taxon>Blaberoidea</taxon>
        <taxon>Blaberidae</taxon>
        <taxon>Diplopterinae</taxon>
        <taxon>Diploptera</taxon>
    </lineage>
</organism>
<proteinExistence type="predicted"/>
<gene>
    <name evidence="2" type="ORF">L9F63_024365</name>
</gene>
<sequence length="51" mass="5698">FLELMIITLCVLNIIRRRVFLVTGYFPPCTELAETGSCLSEEIAAAFTLMS</sequence>
<dbReference type="EMBL" id="JASPKZ010008325">
    <property type="protein sequence ID" value="KAJ9580453.1"/>
    <property type="molecule type" value="Genomic_DNA"/>
</dbReference>
<dbReference type="Proteomes" id="UP001233999">
    <property type="component" value="Unassembled WGS sequence"/>
</dbReference>
<reference evidence="2" key="1">
    <citation type="journal article" date="2023" name="IScience">
        <title>Live-bearing cockroach genome reveals convergent evolutionary mechanisms linked to viviparity in insects and beyond.</title>
        <authorList>
            <person name="Fouks B."/>
            <person name="Harrison M.C."/>
            <person name="Mikhailova A.A."/>
            <person name="Marchal E."/>
            <person name="English S."/>
            <person name="Carruthers M."/>
            <person name="Jennings E.C."/>
            <person name="Chiamaka E.L."/>
            <person name="Frigard R.A."/>
            <person name="Pippel M."/>
            <person name="Attardo G.M."/>
            <person name="Benoit J.B."/>
            <person name="Bornberg-Bauer E."/>
            <person name="Tobe S.S."/>
        </authorList>
    </citation>
    <scope>NUCLEOTIDE SEQUENCE</scope>
    <source>
        <strain evidence="2">Stay&amp;Tobe</strain>
    </source>
</reference>
<dbReference type="AlphaFoldDB" id="A0AAD8E7W6"/>
<evidence type="ECO:0000256" key="1">
    <source>
        <dbReference type="SAM" id="SignalP"/>
    </source>
</evidence>
<feature type="non-terminal residue" evidence="2">
    <location>
        <position position="51"/>
    </location>
</feature>
<reference evidence="2" key="2">
    <citation type="submission" date="2023-05" db="EMBL/GenBank/DDBJ databases">
        <authorList>
            <person name="Fouks B."/>
        </authorList>
    </citation>
    <scope>NUCLEOTIDE SEQUENCE</scope>
    <source>
        <strain evidence="2">Stay&amp;Tobe</strain>
        <tissue evidence="2">Testes</tissue>
    </source>
</reference>
<keyword evidence="1" id="KW-0732">Signal</keyword>
<feature type="chain" id="PRO_5041954908" evidence="1">
    <location>
        <begin position="18"/>
        <end position="51"/>
    </location>
</feature>
<evidence type="ECO:0000313" key="2">
    <source>
        <dbReference type="EMBL" id="KAJ9580453.1"/>
    </source>
</evidence>
<name>A0AAD8E7W6_DIPPU</name>
<protein>
    <submittedName>
        <fullName evidence="2">Uncharacterized protein</fullName>
    </submittedName>
</protein>
<feature type="non-terminal residue" evidence="2">
    <location>
        <position position="1"/>
    </location>
</feature>
<feature type="signal peptide" evidence="1">
    <location>
        <begin position="1"/>
        <end position="17"/>
    </location>
</feature>
<accession>A0AAD8E7W6</accession>
<keyword evidence="3" id="KW-1185">Reference proteome</keyword>
<comment type="caution">
    <text evidence="2">The sequence shown here is derived from an EMBL/GenBank/DDBJ whole genome shotgun (WGS) entry which is preliminary data.</text>
</comment>